<feature type="chain" id="PRO_5009268682" evidence="3">
    <location>
        <begin position="31"/>
        <end position="251"/>
    </location>
</feature>
<dbReference type="AlphaFoldDB" id="A0A1H2ACB0"/>
<reference evidence="5 6" key="1">
    <citation type="submission" date="2016-10" db="EMBL/GenBank/DDBJ databases">
        <authorList>
            <person name="de Groot N.N."/>
        </authorList>
    </citation>
    <scope>NUCLEOTIDE SEQUENCE [LARGE SCALE GENOMIC DNA]</scope>
    <source>
        <strain evidence="5 6">DSM 21741</strain>
    </source>
</reference>
<feature type="domain" description="YncI copper-binding" evidence="4">
    <location>
        <begin position="31"/>
        <end position="178"/>
    </location>
</feature>
<feature type="transmembrane region" description="Helical" evidence="2">
    <location>
        <begin position="221"/>
        <end position="239"/>
    </location>
</feature>
<dbReference type="CDD" id="cd08545">
    <property type="entry name" value="YcnI_like"/>
    <property type="match status" value="1"/>
</dbReference>
<evidence type="ECO:0000259" key="4">
    <source>
        <dbReference type="Pfam" id="PF07987"/>
    </source>
</evidence>
<evidence type="ECO:0000313" key="6">
    <source>
        <dbReference type="Proteomes" id="UP000199092"/>
    </source>
</evidence>
<feature type="region of interest" description="Disordered" evidence="1">
    <location>
        <begin position="183"/>
        <end position="204"/>
    </location>
</feature>
<dbReference type="InterPro" id="IPR012533">
    <property type="entry name" value="YcnI-copper_dom"/>
</dbReference>
<keyword evidence="2" id="KW-1133">Transmembrane helix</keyword>
<proteinExistence type="predicted"/>
<evidence type="ECO:0000256" key="2">
    <source>
        <dbReference type="SAM" id="Phobius"/>
    </source>
</evidence>
<keyword evidence="3" id="KW-0732">Signal</keyword>
<dbReference type="EMBL" id="LT629749">
    <property type="protein sequence ID" value="SDT43524.1"/>
    <property type="molecule type" value="Genomic_DNA"/>
</dbReference>
<dbReference type="Proteomes" id="UP000199092">
    <property type="component" value="Chromosome I"/>
</dbReference>
<feature type="signal peptide" evidence="3">
    <location>
        <begin position="1"/>
        <end position="30"/>
    </location>
</feature>
<dbReference type="STRING" id="546871.SAMN04488543_4375"/>
<organism evidence="5 6">
    <name type="scientific">Friedmanniella luteola</name>
    <dbReference type="NCBI Taxonomy" id="546871"/>
    <lineage>
        <taxon>Bacteria</taxon>
        <taxon>Bacillati</taxon>
        <taxon>Actinomycetota</taxon>
        <taxon>Actinomycetes</taxon>
        <taxon>Propionibacteriales</taxon>
        <taxon>Nocardioidaceae</taxon>
        <taxon>Friedmanniella</taxon>
    </lineage>
</organism>
<evidence type="ECO:0000313" key="5">
    <source>
        <dbReference type="EMBL" id="SDT43524.1"/>
    </source>
</evidence>
<dbReference type="OrthoDB" id="9810871at2"/>
<keyword evidence="2" id="KW-0812">Transmembrane</keyword>
<dbReference type="InterPro" id="IPR038507">
    <property type="entry name" value="YcnI-like_sf"/>
</dbReference>
<name>A0A1H2ACB0_9ACTN</name>
<dbReference type="Gene3D" id="2.60.40.2230">
    <property type="entry name" value="Uncharacterised protein YcnI-like PF07987, DUF1775"/>
    <property type="match status" value="1"/>
</dbReference>
<sequence>MTSTRTTARLAAIGAAAALAAVALPGSASAHVSVTADTTAAGSYAVLTLAVPHGCDGSPTTRVAVRVPAGIESVTPTVNPGWTVAKRTEELAAPVTTAHGKVLTERVSEVVWTARTPLAEGYRDTLSLQVSLPEDAAGRTLVFPTVQTCTEGETGWTQVPAAGQDADALEHPAPSVTVTDAAAHGHGHDAAAAPAEEAEAAEGAVATATVPAGSTTGAADLGGLVLGALGLAAGLTALVRGRSARTRPDQA</sequence>
<accession>A0A1H2ACB0</accession>
<evidence type="ECO:0000256" key="3">
    <source>
        <dbReference type="SAM" id="SignalP"/>
    </source>
</evidence>
<gene>
    <name evidence="5" type="ORF">SAMN04488543_4375</name>
</gene>
<dbReference type="RefSeq" id="WP_091416245.1">
    <property type="nucleotide sequence ID" value="NZ_LT629749.1"/>
</dbReference>
<keyword evidence="6" id="KW-1185">Reference proteome</keyword>
<keyword evidence="2" id="KW-0472">Membrane</keyword>
<dbReference type="Pfam" id="PF07987">
    <property type="entry name" value="DUF1775"/>
    <property type="match status" value="1"/>
</dbReference>
<evidence type="ECO:0000256" key="1">
    <source>
        <dbReference type="SAM" id="MobiDB-lite"/>
    </source>
</evidence>
<protein>
    <submittedName>
        <fullName evidence="5">Uncharacterized protein YcnI</fullName>
    </submittedName>
</protein>